<protein>
    <submittedName>
        <fullName evidence="1">Uncharacterized protein</fullName>
    </submittedName>
</protein>
<accession>A0A2R6WEP1</accession>
<dbReference type="Proteomes" id="UP000244005">
    <property type="component" value="Unassembled WGS sequence"/>
</dbReference>
<proteinExistence type="predicted"/>
<dbReference type="EMBL" id="KZ772772">
    <property type="protein sequence ID" value="PTQ32307.1"/>
    <property type="molecule type" value="Genomic_DNA"/>
</dbReference>
<evidence type="ECO:0000313" key="1">
    <source>
        <dbReference type="EMBL" id="PTQ32307.1"/>
    </source>
</evidence>
<keyword evidence="2" id="KW-1185">Reference proteome</keyword>
<sequence length="92" mass="10062">MYLSLKSGGGCSARKGVCLIDVLSYILPGAGYREAKYWNTLNVFTYVLKWEGTARQGPISVWIESPLPDISMTISNQALSMAASHCFLSRGL</sequence>
<gene>
    <name evidence="1" type="ORF">MARPO_0100s0021</name>
</gene>
<name>A0A2R6WEP1_MARPO</name>
<evidence type="ECO:0000313" key="2">
    <source>
        <dbReference type="Proteomes" id="UP000244005"/>
    </source>
</evidence>
<organism evidence="1 2">
    <name type="scientific">Marchantia polymorpha</name>
    <name type="common">Common liverwort</name>
    <name type="synonym">Marchantia aquatica</name>
    <dbReference type="NCBI Taxonomy" id="3197"/>
    <lineage>
        <taxon>Eukaryota</taxon>
        <taxon>Viridiplantae</taxon>
        <taxon>Streptophyta</taxon>
        <taxon>Embryophyta</taxon>
        <taxon>Marchantiophyta</taxon>
        <taxon>Marchantiopsida</taxon>
        <taxon>Marchantiidae</taxon>
        <taxon>Marchantiales</taxon>
        <taxon>Marchantiaceae</taxon>
        <taxon>Marchantia</taxon>
    </lineage>
</organism>
<dbReference type="AlphaFoldDB" id="A0A2R6WEP1"/>
<reference evidence="2" key="1">
    <citation type="journal article" date="2017" name="Cell">
        <title>Insights into land plant evolution garnered from the Marchantia polymorpha genome.</title>
        <authorList>
            <person name="Bowman J.L."/>
            <person name="Kohchi T."/>
            <person name="Yamato K.T."/>
            <person name="Jenkins J."/>
            <person name="Shu S."/>
            <person name="Ishizaki K."/>
            <person name="Yamaoka S."/>
            <person name="Nishihama R."/>
            <person name="Nakamura Y."/>
            <person name="Berger F."/>
            <person name="Adam C."/>
            <person name="Aki S.S."/>
            <person name="Althoff F."/>
            <person name="Araki T."/>
            <person name="Arteaga-Vazquez M.A."/>
            <person name="Balasubrmanian S."/>
            <person name="Barry K."/>
            <person name="Bauer D."/>
            <person name="Boehm C.R."/>
            <person name="Briginshaw L."/>
            <person name="Caballero-Perez J."/>
            <person name="Catarino B."/>
            <person name="Chen F."/>
            <person name="Chiyoda S."/>
            <person name="Chovatia M."/>
            <person name="Davies K.M."/>
            <person name="Delmans M."/>
            <person name="Demura T."/>
            <person name="Dierschke T."/>
            <person name="Dolan L."/>
            <person name="Dorantes-Acosta A.E."/>
            <person name="Eklund D.M."/>
            <person name="Florent S.N."/>
            <person name="Flores-Sandoval E."/>
            <person name="Fujiyama A."/>
            <person name="Fukuzawa H."/>
            <person name="Galik B."/>
            <person name="Grimanelli D."/>
            <person name="Grimwood J."/>
            <person name="Grossniklaus U."/>
            <person name="Hamada T."/>
            <person name="Haseloff J."/>
            <person name="Hetherington A.J."/>
            <person name="Higo A."/>
            <person name="Hirakawa Y."/>
            <person name="Hundley H.N."/>
            <person name="Ikeda Y."/>
            <person name="Inoue K."/>
            <person name="Inoue S.I."/>
            <person name="Ishida S."/>
            <person name="Jia Q."/>
            <person name="Kakita M."/>
            <person name="Kanazawa T."/>
            <person name="Kawai Y."/>
            <person name="Kawashima T."/>
            <person name="Kennedy M."/>
            <person name="Kinose K."/>
            <person name="Kinoshita T."/>
            <person name="Kohara Y."/>
            <person name="Koide E."/>
            <person name="Komatsu K."/>
            <person name="Kopischke S."/>
            <person name="Kubo M."/>
            <person name="Kyozuka J."/>
            <person name="Lagercrantz U."/>
            <person name="Lin S.S."/>
            <person name="Lindquist E."/>
            <person name="Lipzen A.M."/>
            <person name="Lu C.W."/>
            <person name="De Luna E."/>
            <person name="Martienssen R.A."/>
            <person name="Minamino N."/>
            <person name="Mizutani M."/>
            <person name="Mizutani M."/>
            <person name="Mochizuki N."/>
            <person name="Monte I."/>
            <person name="Mosher R."/>
            <person name="Nagasaki H."/>
            <person name="Nakagami H."/>
            <person name="Naramoto S."/>
            <person name="Nishitani K."/>
            <person name="Ohtani M."/>
            <person name="Okamoto T."/>
            <person name="Okumura M."/>
            <person name="Phillips J."/>
            <person name="Pollak B."/>
            <person name="Reinders A."/>
            <person name="Rovekamp M."/>
            <person name="Sano R."/>
            <person name="Sawa S."/>
            <person name="Schmid M.W."/>
            <person name="Shirakawa M."/>
            <person name="Solano R."/>
            <person name="Spunde A."/>
            <person name="Suetsugu N."/>
            <person name="Sugano S."/>
            <person name="Sugiyama A."/>
            <person name="Sun R."/>
            <person name="Suzuki Y."/>
            <person name="Takenaka M."/>
            <person name="Takezawa D."/>
            <person name="Tomogane H."/>
            <person name="Tsuzuki M."/>
            <person name="Ueda T."/>
            <person name="Umeda M."/>
            <person name="Ward J.M."/>
            <person name="Watanabe Y."/>
            <person name="Yazaki K."/>
            <person name="Yokoyama R."/>
            <person name="Yoshitake Y."/>
            <person name="Yotsui I."/>
            <person name="Zachgo S."/>
            <person name="Schmutz J."/>
        </authorList>
    </citation>
    <scope>NUCLEOTIDE SEQUENCE [LARGE SCALE GENOMIC DNA]</scope>
    <source>
        <strain evidence="2">Tak-1</strain>
    </source>
</reference>